<dbReference type="GO" id="GO:0030313">
    <property type="term" value="C:cell envelope"/>
    <property type="evidence" value="ECO:0007669"/>
    <property type="project" value="UniProtKB-SubCell"/>
</dbReference>
<dbReference type="Gene3D" id="2.40.30.170">
    <property type="match status" value="1"/>
</dbReference>
<evidence type="ECO:0000313" key="8">
    <source>
        <dbReference type="EMBL" id="KPH63479.1"/>
    </source>
</evidence>
<dbReference type="GO" id="GO:0022857">
    <property type="term" value="F:transmembrane transporter activity"/>
    <property type="evidence" value="ECO:0007669"/>
    <property type="project" value="InterPro"/>
</dbReference>
<dbReference type="Pfam" id="PF25967">
    <property type="entry name" value="RND-MFP_C"/>
    <property type="match status" value="1"/>
</dbReference>
<dbReference type="Pfam" id="PF25876">
    <property type="entry name" value="HH_MFP_RND"/>
    <property type="match status" value="1"/>
</dbReference>
<dbReference type="NCBIfam" id="TIGR01730">
    <property type="entry name" value="RND_mfp"/>
    <property type="match status" value="1"/>
</dbReference>
<evidence type="ECO:0000259" key="6">
    <source>
        <dbReference type="Pfam" id="PF25944"/>
    </source>
</evidence>
<evidence type="ECO:0000313" key="9">
    <source>
        <dbReference type="Proteomes" id="UP000037848"/>
    </source>
</evidence>
<dbReference type="InterPro" id="IPR058626">
    <property type="entry name" value="MdtA-like_b-barrel"/>
</dbReference>
<dbReference type="Pfam" id="PF25917">
    <property type="entry name" value="BSH_RND"/>
    <property type="match status" value="1"/>
</dbReference>
<dbReference type="AlphaFoldDB" id="A0A0N0M0I1"/>
<dbReference type="InterPro" id="IPR006143">
    <property type="entry name" value="RND_pump_MFP"/>
</dbReference>
<dbReference type="GO" id="GO:0005886">
    <property type="term" value="C:plasma membrane"/>
    <property type="evidence" value="ECO:0007669"/>
    <property type="project" value="TreeGrafter"/>
</dbReference>
<evidence type="ECO:0000256" key="3">
    <source>
        <dbReference type="SAM" id="Coils"/>
    </source>
</evidence>
<keyword evidence="9" id="KW-1185">Reference proteome</keyword>
<dbReference type="SUPFAM" id="SSF111369">
    <property type="entry name" value="HlyD-like secretion proteins"/>
    <property type="match status" value="1"/>
</dbReference>
<dbReference type="EMBL" id="LHPH01000008">
    <property type="protein sequence ID" value="KPH63479.1"/>
    <property type="molecule type" value="Genomic_DNA"/>
</dbReference>
<feature type="domain" description="Multidrug resistance protein MdtA-like barrel-sandwich hybrid" evidence="5">
    <location>
        <begin position="62"/>
        <end position="198"/>
    </location>
</feature>
<dbReference type="Gene3D" id="1.10.287.470">
    <property type="entry name" value="Helix hairpin bin"/>
    <property type="match status" value="1"/>
</dbReference>
<dbReference type="Proteomes" id="UP000037848">
    <property type="component" value="Unassembled WGS sequence"/>
</dbReference>
<feature type="coiled-coil region" evidence="3">
    <location>
        <begin position="102"/>
        <end position="167"/>
    </location>
</feature>
<dbReference type="Pfam" id="PF25944">
    <property type="entry name" value="Beta-barrel_RND"/>
    <property type="match status" value="1"/>
</dbReference>
<name>A0A0N0M0I1_9GAMM</name>
<evidence type="ECO:0000256" key="2">
    <source>
        <dbReference type="ARBA" id="ARBA00009477"/>
    </source>
</evidence>
<dbReference type="Gene3D" id="2.40.50.100">
    <property type="match status" value="1"/>
</dbReference>
<dbReference type="PANTHER" id="PTHR30158:SF26">
    <property type="entry name" value="RESISTANCE-NODULATION-CELL DIVISION (RND) MULTIDRUG EFFLUX MEMBRANE FUSION PROTEIN MEXE"/>
    <property type="match status" value="1"/>
</dbReference>
<proteinExistence type="inferred from homology"/>
<dbReference type="RefSeq" id="WP_054454056.1">
    <property type="nucleotide sequence ID" value="NZ_LHPH01000008.1"/>
</dbReference>
<evidence type="ECO:0000259" key="5">
    <source>
        <dbReference type="Pfam" id="PF25917"/>
    </source>
</evidence>
<evidence type="ECO:0000259" key="4">
    <source>
        <dbReference type="Pfam" id="PF25876"/>
    </source>
</evidence>
<dbReference type="GO" id="GO:0046677">
    <property type="term" value="P:response to antibiotic"/>
    <property type="evidence" value="ECO:0007669"/>
    <property type="project" value="TreeGrafter"/>
</dbReference>
<evidence type="ECO:0000256" key="1">
    <source>
        <dbReference type="ARBA" id="ARBA00004519"/>
    </source>
</evidence>
<dbReference type="InterPro" id="IPR058627">
    <property type="entry name" value="MdtA-like_C"/>
</dbReference>
<dbReference type="InterPro" id="IPR058624">
    <property type="entry name" value="MdtA-like_HH"/>
</dbReference>
<dbReference type="STRING" id="187330.AMS58_10355"/>
<organism evidence="8 9">
    <name type="scientific">Pseudoalteromonas porphyrae</name>
    <dbReference type="NCBI Taxonomy" id="187330"/>
    <lineage>
        <taxon>Bacteria</taxon>
        <taxon>Pseudomonadati</taxon>
        <taxon>Pseudomonadota</taxon>
        <taxon>Gammaproteobacteria</taxon>
        <taxon>Alteromonadales</taxon>
        <taxon>Pseudoalteromonadaceae</taxon>
        <taxon>Pseudoalteromonas</taxon>
    </lineage>
</organism>
<reference evidence="8 9" key="1">
    <citation type="submission" date="2015-08" db="EMBL/GenBank/DDBJ databases">
        <title>Draft Genome Sequence of Pseudoalteromonas porphyrae UCD-SED14.</title>
        <authorList>
            <person name="Coil D.A."/>
            <person name="Jospin G."/>
            <person name="Lee R.D."/>
            <person name="Eisen J.A."/>
        </authorList>
    </citation>
    <scope>NUCLEOTIDE SEQUENCE [LARGE SCALE GENOMIC DNA]</scope>
    <source>
        <strain evidence="8 9">UCD-SED14</strain>
    </source>
</reference>
<dbReference type="PATRIC" id="fig|187330.3.peg.3952"/>
<dbReference type="PROSITE" id="PS51257">
    <property type="entry name" value="PROKAR_LIPOPROTEIN"/>
    <property type="match status" value="1"/>
</dbReference>
<keyword evidence="3" id="KW-0175">Coiled coil</keyword>
<feature type="domain" description="Multidrug resistance protein MdtA-like C-terminal permuted SH3" evidence="7">
    <location>
        <begin position="295"/>
        <end position="351"/>
    </location>
</feature>
<feature type="domain" description="Multidrug resistance protein MdtA-like alpha-helical hairpin" evidence="4">
    <location>
        <begin position="103"/>
        <end position="171"/>
    </location>
</feature>
<accession>A0A0N0M0I1</accession>
<dbReference type="InterPro" id="IPR058625">
    <property type="entry name" value="MdtA-like_BSH"/>
</dbReference>
<evidence type="ECO:0000259" key="7">
    <source>
        <dbReference type="Pfam" id="PF25967"/>
    </source>
</evidence>
<comment type="similarity">
    <text evidence="2">Belongs to the membrane fusion protein (MFP) (TC 8.A.1) family.</text>
</comment>
<dbReference type="OrthoDB" id="9816569at2"/>
<dbReference type="PANTHER" id="PTHR30158">
    <property type="entry name" value="ACRA/E-RELATED COMPONENT OF DRUG EFFLUX TRANSPORTER"/>
    <property type="match status" value="1"/>
</dbReference>
<feature type="domain" description="Multidrug resistance protein MdtA-like beta-barrel" evidence="6">
    <location>
        <begin position="217"/>
        <end position="287"/>
    </location>
</feature>
<gene>
    <name evidence="8" type="ORF">ADS77_09370</name>
</gene>
<protein>
    <submittedName>
        <fullName evidence="8">Transporter</fullName>
    </submittedName>
</protein>
<comment type="caution">
    <text evidence="8">The sequence shown here is derived from an EMBL/GenBank/DDBJ whole genome shotgun (WGS) entry which is preliminary data.</text>
</comment>
<dbReference type="Gene3D" id="2.40.420.20">
    <property type="match status" value="1"/>
</dbReference>
<sequence length="389" mass="42356">MNKHLIATAILGASLALSGCAEEPSQQTSQQQHLQPIDVAQVIIKPVQNWHTFTTRLEAPEEVALMPRVAGVIDHIAFKEGDNVKQGDLLFKLDARPYAAVVTSLEAQVQSAKAALSQAQSEAKRAVRLTQRKAISTEQAESRTSMLHQREAQLAALKAQLVSAKLDLEFTDIRSPIDGVISLANITKGNNVLAGQTVLTSIVSNQTMYAYFDVDERTWNSAFNDVTANDKQQVVMQKVGQRAFAHIGYIDFIDNQINAATGTLRVRARFDENEALRAGSFARIKLAASDVTEQVIVPDRAIGTDLKNRFVLTVGDNNILEYKLVTVGERYGRFRTITSGLKTGDVIAVNGPARVGPGMPIAPNQITLDTEGVAFTLSPTAQHILMAKK</sequence>
<comment type="subcellular location">
    <subcellularLocation>
        <location evidence="1">Cell inner membrane</location>
        <topology evidence="1">Lipid-anchor</topology>
    </subcellularLocation>
</comment>